<dbReference type="GO" id="GO:0030288">
    <property type="term" value="C:outer membrane-bounded periplasmic space"/>
    <property type="evidence" value="ECO:0007669"/>
    <property type="project" value="UniProtKB-ARBA"/>
</dbReference>
<dbReference type="InterPro" id="IPR000914">
    <property type="entry name" value="SBP_5_dom"/>
</dbReference>
<protein>
    <submittedName>
        <fullName evidence="6">ABC transporter substrate-binding protein</fullName>
    </submittedName>
</protein>
<dbReference type="PANTHER" id="PTHR30290">
    <property type="entry name" value="PERIPLASMIC BINDING COMPONENT OF ABC TRANSPORTER"/>
    <property type="match status" value="1"/>
</dbReference>
<keyword evidence="2" id="KW-0813">Transport</keyword>
<dbReference type="AlphaFoldDB" id="A0A975EZX8"/>
<reference evidence="6" key="2">
    <citation type="journal article" date="2021" name="Microbiol. Resour. Announc.">
        <title>Complete Genome Sequences of Three Human Oral Treponema parvum Isolates.</title>
        <authorList>
            <person name="Zeng H."/>
            <person name="Watt R.M."/>
        </authorList>
    </citation>
    <scope>NUCLEOTIDE SEQUENCE</scope>
    <source>
        <strain evidence="6">ATCC 700773</strain>
    </source>
</reference>
<reference evidence="6" key="1">
    <citation type="submission" date="2020-05" db="EMBL/GenBank/DDBJ databases">
        <authorList>
            <person name="Zeng H."/>
            <person name="Chan Y.K."/>
            <person name="Watt R.M."/>
        </authorList>
    </citation>
    <scope>NUCLEOTIDE SEQUENCE</scope>
    <source>
        <strain evidence="6">ATCC 700773</strain>
    </source>
</reference>
<dbReference type="SUPFAM" id="SSF53850">
    <property type="entry name" value="Periplasmic binding protein-like II"/>
    <property type="match status" value="1"/>
</dbReference>
<dbReference type="Pfam" id="PF00496">
    <property type="entry name" value="SBP_bac_5"/>
    <property type="match status" value="1"/>
</dbReference>
<name>A0A975EZX8_9SPIR</name>
<dbReference type="Proteomes" id="UP000671995">
    <property type="component" value="Chromosome"/>
</dbReference>
<gene>
    <name evidence="6" type="ORF">HRI96_06620</name>
</gene>
<comment type="similarity">
    <text evidence="1">Belongs to the bacterial solute-binding protein 5 family.</text>
</comment>
<dbReference type="Gene3D" id="3.10.105.10">
    <property type="entry name" value="Dipeptide-binding Protein, Domain 3"/>
    <property type="match status" value="1"/>
</dbReference>
<dbReference type="PANTHER" id="PTHR30290:SF9">
    <property type="entry name" value="OLIGOPEPTIDE-BINDING PROTEIN APPA"/>
    <property type="match status" value="1"/>
</dbReference>
<dbReference type="EMBL" id="CP054257">
    <property type="protein sequence ID" value="QTQ11901.1"/>
    <property type="molecule type" value="Genomic_DNA"/>
</dbReference>
<keyword evidence="3 4" id="KW-0732">Signal</keyword>
<dbReference type="InterPro" id="IPR039424">
    <property type="entry name" value="SBP_5"/>
</dbReference>
<proteinExistence type="inferred from homology"/>
<dbReference type="RefSeq" id="WP_210116614.1">
    <property type="nucleotide sequence ID" value="NZ_CP054257.1"/>
</dbReference>
<feature type="signal peptide" evidence="4">
    <location>
        <begin position="1"/>
        <end position="19"/>
    </location>
</feature>
<dbReference type="PIRSF" id="PIRSF002741">
    <property type="entry name" value="MppA"/>
    <property type="match status" value="1"/>
</dbReference>
<evidence type="ECO:0000256" key="1">
    <source>
        <dbReference type="ARBA" id="ARBA00005695"/>
    </source>
</evidence>
<dbReference type="InterPro" id="IPR030678">
    <property type="entry name" value="Peptide/Ni-bd"/>
</dbReference>
<evidence type="ECO:0000313" key="7">
    <source>
        <dbReference type="Proteomes" id="UP000671995"/>
    </source>
</evidence>
<sequence length="505" mass="56998">MKKFIFLFGILSLLFYSCAKNEKGARNAKNTENKKNTPSVVRINISSEPDSLDPWQSAAADTVSVFSNVFEGLLRSSPSGELLPCIASDFNISEDKLTYTFNLKKNVVFHNGQKLTARDVLYSYNRFSGLDGKKPVSNKFSSVRAVSAPDDYTFTAELSKPDASFLALCRSAILPEGYTAQAEKPVGTGPFKFVSYVPGQKIVFEKNDAYYDDKPKVDMVEVYIMTNPASVISALRSGQLDIAYFINGNDAKLLSSDYNIFSCAQNMVQLLALNNEYGPFKDIRVRQALNYAINKKDIIDGVWAGFADELYTNFSPAFKIYYNDALSSCYNFDVEKAKALLKEAGYADGFDLTITVPSNYEPHVRAAEIIVSQLARVNIRANIRMTEWASWLDRVYGKALYEATVIAFQGKIEPNDILARYESENRRNFIRFKNPDFDKTLASALIETDLEKRISMYKECQKIMTENAASVFICDPSLIVASRKDLHGYTFYPFTFIDFSVWYYE</sequence>
<dbReference type="GO" id="GO:1904680">
    <property type="term" value="F:peptide transmembrane transporter activity"/>
    <property type="evidence" value="ECO:0007669"/>
    <property type="project" value="TreeGrafter"/>
</dbReference>
<accession>A0A975EZX8</accession>
<dbReference type="GO" id="GO:0043190">
    <property type="term" value="C:ATP-binding cassette (ABC) transporter complex"/>
    <property type="evidence" value="ECO:0007669"/>
    <property type="project" value="InterPro"/>
</dbReference>
<evidence type="ECO:0000256" key="3">
    <source>
        <dbReference type="ARBA" id="ARBA00022729"/>
    </source>
</evidence>
<organism evidence="6 7">
    <name type="scientific">Treponema parvum</name>
    <dbReference type="NCBI Taxonomy" id="138851"/>
    <lineage>
        <taxon>Bacteria</taxon>
        <taxon>Pseudomonadati</taxon>
        <taxon>Spirochaetota</taxon>
        <taxon>Spirochaetia</taxon>
        <taxon>Spirochaetales</taxon>
        <taxon>Treponemataceae</taxon>
        <taxon>Treponema</taxon>
    </lineage>
</organism>
<dbReference type="PROSITE" id="PS51257">
    <property type="entry name" value="PROKAR_LIPOPROTEIN"/>
    <property type="match status" value="1"/>
</dbReference>
<dbReference type="GO" id="GO:0015833">
    <property type="term" value="P:peptide transport"/>
    <property type="evidence" value="ECO:0007669"/>
    <property type="project" value="TreeGrafter"/>
</dbReference>
<feature type="domain" description="Solute-binding protein family 5" evidence="5">
    <location>
        <begin position="82"/>
        <end position="398"/>
    </location>
</feature>
<dbReference type="Gene3D" id="3.40.190.10">
    <property type="entry name" value="Periplasmic binding protein-like II"/>
    <property type="match status" value="1"/>
</dbReference>
<evidence type="ECO:0000256" key="2">
    <source>
        <dbReference type="ARBA" id="ARBA00022448"/>
    </source>
</evidence>
<evidence type="ECO:0000256" key="4">
    <source>
        <dbReference type="SAM" id="SignalP"/>
    </source>
</evidence>
<evidence type="ECO:0000313" key="6">
    <source>
        <dbReference type="EMBL" id="QTQ11901.1"/>
    </source>
</evidence>
<feature type="chain" id="PRO_5036709710" evidence="4">
    <location>
        <begin position="20"/>
        <end position="505"/>
    </location>
</feature>
<evidence type="ECO:0000259" key="5">
    <source>
        <dbReference type="Pfam" id="PF00496"/>
    </source>
</evidence>